<dbReference type="Gene3D" id="1.10.530.10">
    <property type="match status" value="1"/>
</dbReference>
<dbReference type="InterPro" id="IPR036779">
    <property type="entry name" value="LysM_dom_sf"/>
</dbReference>
<evidence type="ECO:0000256" key="4">
    <source>
        <dbReference type="ARBA" id="ARBA00032108"/>
    </source>
</evidence>
<evidence type="ECO:0000313" key="7">
    <source>
        <dbReference type="EMBL" id="MBP3944218.1"/>
    </source>
</evidence>
<dbReference type="PANTHER" id="PTHR33308:SF9">
    <property type="entry name" value="PEPTIDOGLYCAN HYDROLASE FLGJ"/>
    <property type="match status" value="1"/>
</dbReference>
<dbReference type="InterPro" id="IPR018392">
    <property type="entry name" value="LysM"/>
</dbReference>
<dbReference type="Gene3D" id="3.10.350.10">
    <property type="entry name" value="LysM domain"/>
    <property type="match status" value="1"/>
</dbReference>
<dbReference type="SMART" id="SM00047">
    <property type="entry name" value="LYZ2"/>
    <property type="match status" value="1"/>
</dbReference>
<dbReference type="InterPro" id="IPR002901">
    <property type="entry name" value="MGlyc_endo_b_GlcNAc-like_dom"/>
</dbReference>
<dbReference type="InterPro" id="IPR051056">
    <property type="entry name" value="Glycosyl_Hydrolase_73"/>
</dbReference>
<evidence type="ECO:0000256" key="3">
    <source>
        <dbReference type="ARBA" id="ARBA00022801"/>
    </source>
</evidence>
<organism evidence="7 8">
    <name type="scientific">Rhinopithecimicrobium faecis</name>
    <dbReference type="NCBI Taxonomy" id="2820698"/>
    <lineage>
        <taxon>Bacteria</taxon>
        <taxon>Pseudomonadati</taxon>
        <taxon>Bacteroidota</taxon>
        <taxon>Sphingobacteriia</taxon>
        <taxon>Sphingobacteriales</taxon>
        <taxon>Sphingobacteriaceae</taxon>
        <taxon>Rhinopithecimicrobium</taxon>
    </lineage>
</organism>
<evidence type="ECO:0000256" key="5">
    <source>
        <dbReference type="SAM" id="SignalP"/>
    </source>
</evidence>
<dbReference type="Pfam" id="PF01476">
    <property type="entry name" value="LysM"/>
    <property type="match status" value="1"/>
</dbReference>
<protein>
    <recommendedName>
        <fullName evidence="4">Peptidoglycan hydrolase</fullName>
    </recommendedName>
</protein>
<dbReference type="Proteomes" id="UP000679691">
    <property type="component" value="Unassembled WGS sequence"/>
</dbReference>
<evidence type="ECO:0000256" key="2">
    <source>
        <dbReference type="ARBA" id="ARBA00022638"/>
    </source>
</evidence>
<comment type="caution">
    <text evidence="7">The sequence shown here is derived from an EMBL/GenBank/DDBJ whole genome shotgun (WGS) entry which is preliminary data.</text>
</comment>
<evidence type="ECO:0000259" key="6">
    <source>
        <dbReference type="PROSITE" id="PS51782"/>
    </source>
</evidence>
<gene>
    <name evidence="7" type="ORF">J5U18_11745</name>
</gene>
<accession>A0A8T4HFV2</accession>
<dbReference type="PROSITE" id="PS51782">
    <property type="entry name" value="LYSM"/>
    <property type="match status" value="1"/>
</dbReference>
<feature type="domain" description="LysM" evidence="6">
    <location>
        <begin position="179"/>
        <end position="222"/>
    </location>
</feature>
<keyword evidence="5" id="KW-0732">Signal</keyword>
<evidence type="ECO:0000313" key="8">
    <source>
        <dbReference type="Proteomes" id="UP000679691"/>
    </source>
</evidence>
<keyword evidence="2" id="KW-0081">Bacteriolytic enzyme</keyword>
<dbReference type="GO" id="GO:0031640">
    <property type="term" value="P:killing of cells of another organism"/>
    <property type="evidence" value="ECO:0007669"/>
    <property type="project" value="UniProtKB-KW"/>
</dbReference>
<dbReference type="SMART" id="SM00257">
    <property type="entry name" value="LysM"/>
    <property type="match status" value="1"/>
</dbReference>
<dbReference type="AlphaFoldDB" id="A0A8T4HFV2"/>
<keyword evidence="3" id="KW-0378">Hydrolase</keyword>
<name>A0A8T4HFV2_9SPHI</name>
<reference evidence="7" key="1">
    <citation type="submission" date="2021-03" db="EMBL/GenBank/DDBJ databases">
        <authorList>
            <person name="Lu T."/>
            <person name="Wang Q."/>
            <person name="Han X."/>
        </authorList>
    </citation>
    <scope>NUCLEOTIDE SEQUENCE</scope>
    <source>
        <strain evidence="7">WQ 2009</strain>
    </source>
</reference>
<dbReference type="PANTHER" id="PTHR33308">
    <property type="entry name" value="PEPTIDOGLYCAN HYDROLASE FLGJ"/>
    <property type="match status" value="1"/>
</dbReference>
<dbReference type="EMBL" id="JAGKSB010000014">
    <property type="protein sequence ID" value="MBP3944218.1"/>
    <property type="molecule type" value="Genomic_DNA"/>
</dbReference>
<keyword evidence="8" id="KW-1185">Reference proteome</keyword>
<feature type="signal peptide" evidence="5">
    <location>
        <begin position="1"/>
        <end position="20"/>
    </location>
</feature>
<dbReference type="RefSeq" id="WP_353547724.1">
    <property type="nucleotide sequence ID" value="NZ_JAGKSB010000014.1"/>
</dbReference>
<sequence length="222" mass="24643">MLSILLVVLTFASSMAQSSAQYIDQHKDLAQKLMNEHGVPASVILAVAMHESANGGSKIAKHLHNHFGIKGKNNSRKIRSAYKGYGSVRESYNDFVAFLKKRSRTKPLFESNRGSNSRLWVRNMAKSGYSETGSWSKQILATIKRHNLTAFDQQGNTFDTQEDATPRVAKKAQKGSSTANYRVKSGDNLWTIARKNNISVNQLKSLNNLSSSKLSIGQKLKI</sequence>
<dbReference type="SUPFAM" id="SSF54106">
    <property type="entry name" value="LysM domain"/>
    <property type="match status" value="1"/>
</dbReference>
<dbReference type="GO" id="GO:0004040">
    <property type="term" value="F:amidase activity"/>
    <property type="evidence" value="ECO:0007669"/>
    <property type="project" value="InterPro"/>
</dbReference>
<feature type="chain" id="PRO_5035723299" description="Peptidoglycan hydrolase" evidence="5">
    <location>
        <begin position="21"/>
        <end position="222"/>
    </location>
</feature>
<keyword evidence="1" id="KW-0929">Antimicrobial</keyword>
<dbReference type="Pfam" id="PF01832">
    <property type="entry name" value="Glucosaminidase"/>
    <property type="match status" value="1"/>
</dbReference>
<dbReference type="GO" id="GO:0042742">
    <property type="term" value="P:defense response to bacterium"/>
    <property type="evidence" value="ECO:0007669"/>
    <property type="project" value="UniProtKB-KW"/>
</dbReference>
<evidence type="ECO:0000256" key="1">
    <source>
        <dbReference type="ARBA" id="ARBA00022529"/>
    </source>
</evidence>
<proteinExistence type="predicted"/>
<dbReference type="CDD" id="cd00118">
    <property type="entry name" value="LysM"/>
    <property type="match status" value="1"/>
</dbReference>